<organism evidence="1 2">
    <name type="scientific">Trichoderma aggressivum f. europaeum</name>
    <dbReference type="NCBI Taxonomy" id="173218"/>
    <lineage>
        <taxon>Eukaryota</taxon>
        <taxon>Fungi</taxon>
        <taxon>Dikarya</taxon>
        <taxon>Ascomycota</taxon>
        <taxon>Pezizomycotina</taxon>
        <taxon>Sordariomycetes</taxon>
        <taxon>Hypocreomycetidae</taxon>
        <taxon>Hypocreales</taxon>
        <taxon>Hypocreaceae</taxon>
        <taxon>Trichoderma</taxon>
    </lineage>
</organism>
<proteinExistence type="predicted"/>
<dbReference type="Proteomes" id="UP001273209">
    <property type="component" value="Unassembled WGS sequence"/>
</dbReference>
<comment type="caution">
    <text evidence="1">The sequence shown here is derived from an EMBL/GenBank/DDBJ whole genome shotgun (WGS) entry which is preliminary data.</text>
</comment>
<sequence length="138" mass="16335">MHADMGPHNIIVSSEKPTEIQAIIDWEFLASAPYASLYREMEMFFRENAPNGFGPEYQRADELREAFWSNIPKWKRWNKSEATQTFLECFRFSLFMKLEWRPDGLPDEEREVYWAENIRGVEGLFDKYSPQLNEASNA</sequence>
<evidence type="ECO:0008006" key="3">
    <source>
        <dbReference type="Google" id="ProtNLM"/>
    </source>
</evidence>
<dbReference type="GeneID" id="87916071"/>
<dbReference type="SUPFAM" id="SSF56112">
    <property type="entry name" value="Protein kinase-like (PK-like)"/>
    <property type="match status" value="1"/>
</dbReference>
<dbReference type="InterPro" id="IPR011009">
    <property type="entry name" value="Kinase-like_dom_sf"/>
</dbReference>
<evidence type="ECO:0000313" key="2">
    <source>
        <dbReference type="Proteomes" id="UP001273209"/>
    </source>
</evidence>
<gene>
    <name evidence="1" type="ORF">Triagg1_203</name>
</gene>
<keyword evidence="2" id="KW-1185">Reference proteome</keyword>
<dbReference type="EMBL" id="JAWRVG010000001">
    <property type="protein sequence ID" value="KAK4085213.1"/>
    <property type="molecule type" value="Genomic_DNA"/>
</dbReference>
<dbReference type="RefSeq" id="XP_062760553.1">
    <property type="nucleotide sequence ID" value="XM_062897031.1"/>
</dbReference>
<evidence type="ECO:0000313" key="1">
    <source>
        <dbReference type="EMBL" id="KAK4085213.1"/>
    </source>
</evidence>
<protein>
    <recommendedName>
        <fullName evidence="3">Aminoglycoside phosphotransferase domain-containing protein</fullName>
    </recommendedName>
</protein>
<accession>A0AAE1INA6</accession>
<dbReference type="AlphaFoldDB" id="A0AAE1INA6"/>
<reference evidence="1" key="1">
    <citation type="submission" date="2023-11" db="EMBL/GenBank/DDBJ databases">
        <title>The genome sequences of three competitors of mushroom-forming fungi.</title>
        <authorList>
            <person name="Beijen E."/>
            <person name="Ohm R.A."/>
        </authorList>
    </citation>
    <scope>NUCLEOTIDE SEQUENCE</scope>
    <source>
        <strain evidence="1">CBS 100526</strain>
    </source>
</reference>
<name>A0AAE1INA6_9HYPO</name>